<name>A0A3M6TAF7_POCDA</name>
<sequence length="164" mass="18805">MQNRGNFWVRLNVTSTHEKANRAHEPKRVEKTRNKYFVIESCREESKNLLRSYVTPLLLKNSSEMETGKSLLFSKDCCLNKTNYGPLSILPSLSEVFKTLVDSKSALILKTFSTNMCLHIGNPMDLTPPPSASRSSRKTSWRIAMLSPLHQWTYLGRLKLCHMT</sequence>
<comment type="caution">
    <text evidence="1">The sequence shown here is derived from an EMBL/GenBank/DDBJ whole genome shotgun (WGS) entry which is preliminary data.</text>
</comment>
<proteinExistence type="predicted"/>
<accession>A0A3M6TAF7</accession>
<gene>
    <name evidence="1" type="ORF">pdam_00005481</name>
</gene>
<dbReference type="AlphaFoldDB" id="A0A3M6TAF7"/>
<dbReference type="Proteomes" id="UP000275408">
    <property type="component" value="Unassembled WGS sequence"/>
</dbReference>
<evidence type="ECO:0000313" key="2">
    <source>
        <dbReference type="Proteomes" id="UP000275408"/>
    </source>
</evidence>
<reference evidence="1 2" key="1">
    <citation type="journal article" date="2018" name="Sci. Rep.">
        <title>Comparative analysis of the Pocillopora damicornis genome highlights role of immune system in coral evolution.</title>
        <authorList>
            <person name="Cunning R."/>
            <person name="Bay R.A."/>
            <person name="Gillette P."/>
            <person name="Baker A.C."/>
            <person name="Traylor-Knowles N."/>
        </authorList>
    </citation>
    <scope>NUCLEOTIDE SEQUENCE [LARGE SCALE GENOMIC DNA]</scope>
    <source>
        <strain evidence="1">RSMAS</strain>
        <tissue evidence="1">Whole animal</tissue>
    </source>
</reference>
<protein>
    <submittedName>
        <fullName evidence="1">Uncharacterized protein</fullName>
    </submittedName>
</protein>
<organism evidence="1 2">
    <name type="scientific">Pocillopora damicornis</name>
    <name type="common">Cauliflower coral</name>
    <name type="synonym">Millepora damicornis</name>
    <dbReference type="NCBI Taxonomy" id="46731"/>
    <lineage>
        <taxon>Eukaryota</taxon>
        <taxon>Metazoa</taxon>
        <taxon>Cnidaria</taxon>
        <taxon>Anthozoa</taxon>
        <taxon>Hexacorallia</taxon>
        <taxon>Scleractinia</taxon>
        <taxon>Astrocoeniina</taxon>
        <taxon>Pocilloporidae</taxon>
        <taxon>Pocillopora</taxon>
    </lineage>
</organism>
<evidence type="ECO:0000313" key="1">
    <source>
        <dbReference type="EMBL" id="RMX38375.1"/>
    </source>
</evidence>
<feature type="non-terminal residue" evidence="1">
    <location>
        <position position="164"/>
    </location>
</feature>
<keyword evidence="2" id="KW-1185">Reference proteome</keyword>
<dbReference type="EMBL" id="RCHS01004020">
    <property type="protein sequence ID" value="RMX38375.1"/>
    <property type="molecule type" value="Genomic_DNA"/>
</dbReference>